<protein>
    <recommendedName>
        <fullName evidence="2">LamG-like jellyroll fold domain-containing protein</fullName>
    </recommendedName>
</protein>
<reference evidence="1" key="1">
    <citation type="journal article" date="2015" name="Nature">
        <title>Complex archaea that bridge the gap between prokaryotes and eukaryotes.</title>
        <authorList>
            <person name="Spang A."/>
            <person name="Saw J.H."/>
            <person name="Jorgensen S.L."/>
            <person name="Zaremba-Niedzwiedzka K."/>
            <person name="Martijn J."/>
            <person name="Lind A.E."/>
            <person name="van Eijk R."/>
            <person name="Schleper C."/>
            <person name="Guy L."/>
            <person name="Ettema T.J."/>
        </authorList>
    </citation>
    <scope>NUCLEOTIDE SEQUENCE</scope>
</reference>
<gene>
    <name evidence="1" type="ORF">LCGC14_1141230</name>
</gene>
<comment type="caution">
    <text evidence="1">The sequence shown here is derived from an EMBL/GenBank/DDBJ whole genome shotgun (WGS) entry which is preliminary data.</text>
</comment>
<sequence>MFGQQLNLGHWSTDGLIFYWRGIEAGNVVDESFYRNHGTITGATWEGNGLLFDGNEDFVDLGTSFLPGLFTVSIEMIFTPSSSGSIMLAEDGTTSNLNAHLLLVEDNIVKFLIHNGTLDIGNGGTTIVPGTTYHVVGTWRAGEYPKVYINGIIDTASTTGSTPTGGALQSANTNLAIGGRPANTNTPITSVTFDYAGTISTVRYYNRVLSASEIAALNINPDLPMQQEPLVWLGQAPVGGTTPKGPLGHPLYGPLAGPIAC</sequence>
<dbReference type="AlphaFoldDB" id="A0A0F9M316"/>
<dbReference type="InterPro" id="IPR013320">
    <property type="entry name" value="ConA-like_dom_sf"/>
</dbReference>
<dbReference type="Pfam" id="PF13385">
    <property type="entry name" value="Laminin_G_3"/>
    <property type="match status" value="1"/>
</dbReference>
<dbReference type="SUPFAM" id="SSF49899">
    <property type="entry name" value="Concanavalin A-like lectins/glucanases"/>
    <property type="match status" value="1"/>
</dbReference>
<dbReference type="Gene3D" id="2.60.120.200">
    <property type="match status" value="1"/>
</dbReference>
<evidence type="ECO:0000313" key="1">
    <source>
        <dbReference type="EMBL" id="KKN00099.1"/>
    </source>
</evidence>
<name>A0A0F9M316_9ZZZZ</name>
<evidence type="ECO:0008006" key="2">
    <source>
        <dbReference type="Google" id="ProtNLM"/>
    </source>
</evidence>
<dbReference type="EMBL" id="LAZR01005415">
    <property type="protein sequence ID" value="KKN00099.1"/>
    <property type="molecule type" value="Genomic_DNA"/>
</dbReference>
<accession>A0A0F9M316</accession>
<organism evidence="1">
    <name type="scientific">marine sediment metagenome</name>
    <dbReference type="NCBI Taxonomy" id="412755"/>
    <lineage>
        <taxon>unclassified sequences</taxon>
        <taxon>metagenomes</taxon>
        <taxon>ecological metagenomes</taxon>
    </lineage>
</organism>
<proteinExistence type="predicted"/>